<dbReference type="InterPro" id="IPR013762">
    <property type="entry name" value="Integrase-like_cat_sf"/>
</dbReference>
<dbReference type="InterPro" id="IPR011010">
    <property type="entry name" value="DNA_brk_join_enz"/>
</dbReference>
<keyword evidence="4" id="KW-0233">DNA recombination</keyword>
<dbReference type="GO" id="GO:0015074">
    <property type="term" value="P:DNA integration"/>
    <property type="evidence" value="ECO:0007669"/>
    <property type="project" value="UniProtKB-KW"/>
</dbReference>
<keyword evidence="3 5" id="KW-0238">DNA-binding</keyword>
<dbReference type="Pfam" id="PF00589">
    <property type="entry name" value="Phage_integrase"/>
    <property type="match status" value="1"/>
</dbReference>
<dbReference type="Proteomes" id="UP000595823">
    <property type="component" value="Chromosome"/>
</dbReference>
<evidence type="ECO:0000313" key="8">
    <source>
        <dbReference type="EMBL" id="QQK75118.1"/>
    </source>
</evidence>
<dbReference type="PANTHER" id="PTHR30629:SF2">
    <property type="entry name" value="PROPHAGE INTEGRASE INTS-RELATED"/>
    <property type="match status" value="1"/>
</dbReference>
<dbReference type="Pfam" id="PF14659">
    <property type="entry name" value="Phage_int_SAM_3"/>
    <property type="match status" value="1"/>
</dbReference>
<dbReference type="GO" id="GO:0003677">
    <property type="term" value="F:DNA binding"/>
    <property type="evidence" value="ECO:0007669"/>
    <property type="project" value="UniProtKB-UniRule"/>
</dbReference>
<dbReference type="InterPro" id="IPR044068">
    <property type="entry name" value="CB"/>
</dbReference>
<comment type="similarity">
    <text evidence="1">Belongs to the 'phage' integrase family.</text>
</comment>
<gene>
    <name evidence="8" type="ORF">HUG15_05525</name>
</gene>
<organism evidence="8 9">
    <name type="scientific">Salicibibacter cibarius</name>
    <dbReference type="NCBI Taxonomy" id="2743000"/>
    <lineage>
        <taxon>Bacteria</taxon>
        <taxon>Bacillati</taxon>
        <taxon>Bacillota</taxon>
        <taxon>Bacilli</taxon>
        <taxon>Bacillales</taxon>
        <taxon>Bacillaceae</taxon>
        <taxon>Salicibibacter</taxon>
    </lineage>
</organism>
<dbReference type="SUPFAM" id="SSF56349">
    <property type="entry name" value="DNA breaking-rejoining enzymes"/>
    <property type="match status" value="1"/>
</dbReference>
<evidence type="ECO:0000256" key="1">
    <source>
        <dbReference type="ARBA" id="ARBA00008857"/>
    </source>
</evidence>
<evidence type="ECO:0000259" key="7">
    <source>
        <dbReference type="PROSITE" id="PS51900"/>
    </source>
</evidence>
<dbReference type="Pfam" id="PF14657">
    <property type="entry name" value="Arm-DNA-bind_4"/>
    <property type="match status" value="1"/>
</dbReference>
<dbReference type="PROSITE" id="PS51898">
    <property type="entry name" value="TYR_RECOMBINASE"/>
    <property type="match status" value="1"/>
</dbReference>
<keyword evidence="9" id="KW-1185">Reference proteome</keyword>
<dbReference type="RefSeq" id="WP_200127727.1">
    <property type="nucleotide sequence ID" value="NZ_CP054705.1"/>
</dbReference>
<evidence type="ECO:0000259" key="6">
    <source>
        <dbReference type="PROSITE" id="PS51898"/>
    </source>
</evidence>
<sequence>MASFQKRGKTWQYTISAKPKPIRKSGFRTKKEAQAAAAEVETEMRKGVAPQLQPVPFDEYLENWIKRFKTDIESITLQKYMDSLGAVKRYFGDEPLQSITRNAYQDFLNNYGKNHAKTSAQKLNSHIRACIKDAIDEGIIRVDFTRDVVYTGTPSKKASDKHLGYDESKQLLQMIYDRLDRSTTHYLLLLALTSGMRFGEIVGLQRNDFDFFNGIININKSWGYKKNMQDGFGETKNEASVRKIKIDHETMRRFKQLFKNTPENIYQLVFYSPSSKYKVINNGTANNVLVGMLDELKAQRITVHGLRHTHASVLLYKDVSIQYISRRLGHADIDTTLNTYSHLIKEMEERDEQRSVEVFNSMLV</sequence>
<evidence type="ECO:0000256" key="4">
    <source>
        <dbReference type="ARBA" id="ARBA00023172"/>
    </source>
</evidence>
<evidence type="ECO:0000256" key="3">
    <source>
        <dbReference type="ARBA" id="ARBA00023125"/>
    </source>
</evidence>
<dbReference type="InterPro" id="IPR050808">
    <property type="entry name" value="Phage_Integrase"/>
</dbReference>
<keyword evidence="2" id="KW-0229">DNA integration</keyword>
<dbReference type="PANTHER" id="PTHR30629">
    <property type="entry name" value="PROPHAGE INTEGRASE"/>
    <property type="match status" value="1"/>
</dbReference>
<dbReference type="KEGG" id="scia:HUG15_05525"/>
<reference evidence="8 9" key="1">
    <citation type="submission" date="2020-06" db="EMBL/GenBank/DDBJ databases">
        <title>Genomic analysis of Salicibibacter sp. NKC5-3.</title>
        <authorList>
            <person name="Oh Y.J."/>
        </authorList>
    </citation>
    <scope>NUCLEOTIDE SEQUENCE [LARGE SCALE GENOMIC DNA]</scope>
    <source>
        <strain evidence="8 9">NKC5-3</strain>
    </source>
</reference>
<feature type="domain" description="Core-binding (CB)" evidence="7">
    <location>
        <begin position="55"/>
        <end position="135"/>
    </location>
</feature>
<dbReference type="EMBL" id="CP054705">
    <property type="protein sequence ID" value="QQK75118.1"/>
    <property type="molecule type" value="Genomic_DNA"/>
</dbReference>
<dbReference type="InterPro" id="IPR002104">
    <property type="entry name" value="Integrase_catalytic"/>
</dbReference>
<name>A0A7T6Z188_9BACI</name>
<evidence type="ECO:0000256" key="5">
    <source>
        <dbReference type="PROSITE-ProRule" id="PRU01248"/>
    </source>
</evidence>
<accession>A0A7T6Z188</accession>
<evidence type="ECO:0000256" key="2">
    <source>
        <dbReference type="ARBA" id="ARBA00022908"/>
    </source>
</evidence>
<evidence type="ECO:0000313" key="9">
    <source>
        <dbReference type="Proteomes" id="UP000595823"/>
    </source>
</evidence>
<dbReference type="Gene3D" id="1.10.443.10">
    <property type="entry name" value="Intergrase catalytic core"/>
    <property type="match status" value="1"/>
</dbReference>
<feature type="domain" description="Tyr recombinase" evidence="6">
    <location>
        <begin position="158"/>
        <end position="353"/>
    </location>
</feature>
<dbReference type="InterPro" id="IPR028259">
    <property type="entry name" value="AP2-like_int_N"/>
</dbReference>
<protein>
    <submittedName>
        <fullName evidence="8">Site-specific integrase</fullName>
    </submittedName>
</protein>
<dbReference type="GO" id="GO:0006310">
    <property type="term" value="P:DNA recombination"/>
    <property type="evidence" value="ECO:0007669"/>
    <property type="project" value="UniProtKB-KW"/>
</dbReference>
<dbReference type="InterPro" id="IPR004107">
    <property type="entry name" value="Integrase_SAM-like_N"/>
</dbReference>
<dbReference type="Gene3D" id="1.10.150.130">
    <property type="match status" value="1"/>
</dbReference>
<dbReference type="InterPro" id="IPR010998">
    <property type="entry name" value="Integrase_recombinase_N"/>
</dbReference>
<dbReference type="PROSITE" id="PS51900">
    <property type="entry name" value="CB"/>
    <property type="match status" value="1"/>
</dbReference>
<dbReference type="AlphaFoldDB" id="A0A7T6Z188"/>
<proteinExistence type="inferred from homology"/>
<dbReference type="CDD" id="cd01189">
    <property type="entry name" value="INT_ICEBs1_C_like"/>
    <property type="match status" value="1"/>
</dbReference>